<dbReference type="InParanoid" id="G4ZXL6"/>
<dbReference type="OMA" id="LXRETAK"/>
<protein>
    <recommendedName>
        <fullName evidence="3">Core-binding (CB) domain-containing protein</fullName>
    </recommendedName>
</protein>
<evidence type="ECO:0008006" key="3">
    <source>
        <dbReference type="Google" id="ProtNLM"/>
    </source>
</evidence>
<reference evidence="1 2" key="1">
    <citation type="journal article" date="2006" name="Science">
        <title>Phytophthora genome sequences uncover evolutionary origins and mechanisms of pathogenesis.</title>
        <authorList>
            <person name="Tyler B.M."/>
            <person name="Tripathy S."/>
            <person name="Zhang X."/>
            <person name="Dehal P."/>
            <person name="Jiang R.H."/>
            <person name="Aerts A."/>
            <person name="Arredondo F.D."/>
            <person name="Baxter L."/>
            <person name="Bensasson D."/>
            <person name="Beynon J.L."/>
            <person name="Chapman J."/>
            <person name="Damasceno C.M."/>
            <person name="Dorrance A.E."/>
            <person name="Dou D."/>
            <person name="Dickerman A.W."/>
            <person name="Dubchak I.L."/>
            <person name="Garbelotto M."/>
            <person name="Gijzen M."/>
            <person name="Gordon S.G."/>
            <person name="Govers F."/>
            <person name="Grunwald N.J."/>
            <person name="Huang W."/>
            <person name="Ivors K.L."/>
            <person name="Jones R.W."/>
            <person name="Kamoun S."/>
            <person name="Krampis K."/>
            <person name="Lamour K.H."/>
            <person name="Lee M.K."/>
            <person name="McDonald W.H."/>
            <person name="Medina M."/>
            <person name="Meijer H.J."/>
            <person name="Nordberg E.K."/>
            <person name="Maclean D.J."/>
            <person name="Ospina-Giraldo M.D."/>
            <person name="Morris P.F."/>
            <person name="Phuntumart V."/>
            <person name="Putnam N.H."/>
            <person name="Rash S."/>
            <person name="Rose J.K."/>
            <person name="Sakihama Y."/>
            <person name="Salamov A.A."/>
            <person name="Savidor A."/>
            <person name="Scheuring C.F."/>
            <person name="Smith B.M."/>
            <person name="Sobral B.W."/>
            <person name="Terry A."/>
            <person name="Torto-Alalibo T.A."/>
            <person name="Win J."/>
            <person name="Xu Z."/>
            <person name="Zhang H."/>
            <person name="Grigoriev I.V."/>
            <person name="Rokhsar D.S."/>
            <person name="Boore J.L."/>
        </authorList>
    </citation>
    <scope>NUCLEOTIDE SEQUENCE [LARGE SCALE GENOMIC DNA]</scope>
    <source>
        <strain evidence="1 2">P6497</strain>
    </source>
</reference>
<dbReference type="Proteomes" id="UP000002640">
    <property type="component" value="Unassembled WGS sequence"/>
</dbReference>
<dbReference type="GeneID" id="20659649"/>
<evidence type="ECO:0000313" key="2">
    <source>
        <dbReference type="Proteomes" id="UP000002640"/>
    </source>
</evidence>
<dbReference type="RefSeq" id="XP_009532912.1">
    <property type="nucleotide sequence ID" value="XM_009534617.1"/>
</dbReference>
<sequence length="241" mass="26760">MSDGGSQRASAPARSTSHADVEAIRDACVTKQTRGKYKSSLNGIKKWIRSELAKEDGNIPRFFDADDDINLSEFTPSVFERFLVFKSASVKTATLSGYRSARKDLYRVKRVALPPEYGDDMKQLFSGMKRMEADQDQTSTPKTSGKQPLTYSLYKDVCNSTLVAGDGGFSHLFLTSQWNLMCRSMSVQTLQRQHLVAKDDSVGVIFVKTKTNQEGSGPRDPRHLYANPLSPSTCWVTALAI</sequence>
<accession>G4ZXL6</accession>
<dbReference type="EMBL" id="JH159157">
    <property type="protein sequence ID" value="EGZ12579.1"/>
    <property type="molecule type" value="Genomic_DNA"/>
</dbReference>
<organism evidence="1 2">
    <name type="scientific">Phytophthora sojae (strain P6497)</name>
    <name type="common">Soybean stem and root rot agent</name>
    <name type="synonym">Phytophthora megasperma f. sp. glycines</name>
    <dbReference type="NCBI Taxonomy" id="1094619"/>
    <lineage>
        <taxon>Eukaryota</taxon>
        <taxon>Sar</taxon>
        <taxon>Stramenopiles</taxon>
        <taxon>Oomycota</taxon>
        <taxon>Peronosporomycetes</taxon>
        <taxon>Peronosporales</taxon>
        <taxon>Peronosporaceae</taxon>
        <taxon>Phytophthora</taxon>
    </lineage>
</organism>
<keyword evidence="2" id="KW-1185">Reference proteome</keyword>
<gene>
    <name evidence="1" type="ORF">PHYSODRAFT_515307</name>
</gene>
<name>G4ZXL6_PHYSP</name>
<evidence type="ECO:0000313" key="1">
    <source>
        <dbReference type="EMBL" id="EGZ12579.1"/>
    </source>
</evidence>
<dbReference type="KEGG" id="psoj:PHYSODRAFT_515307"/>
<proteinExistence type="predicted"/>
<dbReference type="AlphaFoldDB" id="G4ZXL6"/>